<dbReference type="SUPFAM" id="SSF56112">
    <property type="entry name" value="Protein kinase-like (PK-like)"/>
    <property type="match status" value="1"/>
</dbReference>
<gene>
    <name evidence="3" type="ORF">MNEG_5333</name>
</gene>
<dbReference type="GO" id="GO:0007165">
    <property type="term" value="P:signal transduction"/>
    <property type="evidence" value="ECO:0007669"/>
    <property type="project" value="TreeGrafter"/>
</dbReference>
<feature type="compositionally biased region" description="Polar residues" evidence="1">
    <location>
        <begin position="318"/>
        <end position="330"/>
    </location>
</feature>
<dbReference type="InterPro" id="IPR011009">
    <property type="entry name" value="Kinase-like_dom_sf"/>
</dbReference>
<feature type="compositionally biased region" description="Low complexity" evidence="1">
    <location>
        <begin position="257"/>
        <end position="286"/>
    </location>
</feature>
<proteinExistence type="predicted"/>
<evidence type="ECO:0000256" key="1">
    <source>
        <dbReference type="SAM" id="MobiDB-lite"/>
    </source>
</evidence>
<dbReference type="GeneID" id="25738210"/>
<dbReference type="GO" id="GO:0005737">
    <property type="term" value="C:cytoplasm"/>
    <property type="evidence" value="ECO:0007669"/>
    <property type="project" value="TreeGrafter"/>
</dbReference>
<dbReference type="OrthoDB" id="6422967at2759"/>
<sequence length="382" mass="38302">MVKHVHHRGYVHGNLWSAALFPASDGRVKVGAFKNCRQMAAGADHLDAREAASISPRQPRWTAPEALRPGGAVGAASDVYSFGIVMYEVLTWRKPFGGLADEEVRTAVVSQGRRPALPPDGELPGAPGGRALELYRALMEVRGRDCWAADPGARPTFTVVAERLRAVAREGAPSAPFGPLSGDGAASWPRRAPPRSAEADGARPAERARSAPAAAAAAAAAAVAAAAAAAAEEEDTEAEAAQLSTRGPSLSRLSPFARASAPPDALAAALGPPSPNSSSGSSGWSATDRSEIDGGGGLFGADAWGAPPPQPAPASGSDCWNSNDPSSAGTIRTGPSVRLGAGAAAALSGAAALGAHGAGEGDGPFFDAMVVAANPCSGAASF</sequence>
<accession>A0A0D2L6Y3</accession>
<dbReference type="PANTHER" id="PTHR23257">
    <property type="entry name" value="SERINE-THREONINE PROTEIN KINASE"/>
    <property type="match status" value="1"/>
</dbReference>
<evidence type="ECO:0000313" key="4">
    <source>
        <dbReference type="Proteomes" id="UP000054498"/>
    </source>
</evidence>
<feature type="region of interest" description="Disordered" evidence="1">
    <location>
        <begin position="233"/>
        <end position="334"/>
    </location>
</feature>
<dbReference type="GO" id="GO:0005524">
    <property type="term" value="F:ATP binding"/>
    <property type="evidence" value="ECO:0007669"/>
    <property type="project" value="InterPro"/>
</dbReference>
<feature type="region of interest" description="Disordered" evidence="1">
    <location>
        <begin position="172"/>
        <end position="210"/>
    </location>
</feature>
<keyword evidence="4" id="KW-1185">Reference proteome</keyword>
<dbReference type="GO" id="GO:0004672">
    <property type="term" value="F:protein kinase activity"/>
    <property type="evidence" value="ECO:0007669"/>
    <property type="project" value="InterPro"/>
</dbReference>
<name>A0A0D2L6Y3_9CHLO</name>
<evidence type="ECO:0000313" key="3">
    <source>
        <dbReference type="EMBL" id="KIZ02629.1"/>
    </source>
</evidence>
<protein>
    <recommendedName>
        <fullName evidence="2">Protein kinase domain-containing protein</fullName>
    </recommendedName>
</protein>
<feature type="domain" description="Protein kinase" evidence="2">
    <location>
        <begin position="1"/>
        <end position="167"/>
    </location>
</feature>
<feature type="compositionally biased region" description="Basic and acidic residues" evidence="1">
    <location>
        <begin position="197"/>
        <end position="209"/>
    </location>
</feature>
<dbReference type="RefSeq" id="XP_013901648.1">
    <property type="nucleotide sequence ID" value="XM_014046194.1"/>
</dbReference>
<dbReference type="Proteomes" id="UP000054498">
    <property type="component" value="Unassembled WGS sequence"/>
</dbReference>
<dbReference type="AlphaFoldDB" id="A0A0D2L6Y3"/>
<dbReference type="InterPro" id="IPR001245">
    <property type="entry name" value="Ser-Thr/Tyr_kinase_cat_dom"/>
</dbReference>
<evidence type="ECO:0000259" key="2">
    <source>
        <dbReference type="PROSITE" id="PS50011"/>
    </source>
</evidence>
<dbReference type="PANTHER" id="PTHR23257:SF958">
    <property type="entry name" value="SERINE_THREONINE-PROTEIN KINASE WNK4"/>
    <property type="match status" value="1"/>
</dbReference>
<dbReference type="PROSITE" id="PS50011">
    <property type="entry name" value="PROTEIN_KINASE_DOM"/>
    <property type="match status" value="1"/>
</dbReference>
<dbReference type="InterPro" id="IPR000719">
    <property type="entry name" value="Prot_kinase_dom"/>
</dbReference>
<reference evidence="3 4" key="1">
    <citation type="journal article" date="2013" name="BMC Genomics">
        <title>Reconstruction of the lipid metabolism for the microalga Monoraphidium neglectum from its genome sequence reveals characteristics suitable for biofuel production.</title>
        <authorList>
            <person name="Bogen C."/>
            <person name="Al-Dilaimi A."/>
            <person name="Albersmeier A."/>
            <person name="Wichmann J."/>
            <person name="Grundmann M."/>
            <person name="Rupp O."/>
            <person name="Lauersen K.J."/>
            <person name="Blifernez-Klassen O."/>
            <person name="Kalinowski J."/>
            <person name="Goesmann A."/>
            <person name="Mussgnug J.H."/>
            <person name="Kruse O."/>
        </authorList>
    </citation>
    <scope>NUCLEOTIDE SEQUENCE [LARGE SCALE GENOMIC DNA]</scope>
    <source>
        <strain evidence="3 4">SAG 48.87</strain>
    </source>
</reference>
<dbReference type="STRING" id="145388.A0A0D2L6Y3"/>
<organism evidence="3 4">
    <name type="scientific">Monoraphidium neglectum</name>
    <dbReference type="NCBI Taxonomy" id="145388"/>
    <lineage>
        <taxon>Eukaryota</taxon>
        <taxon>Viridiplantae</taxon>
        <taxon>Chlorophyta</taxon>
        <taxon>core chlorophytes</taxon>
        <taxon>Chlorophyceae</taxon>
        <taxon>CS clade</taxon>
        <taxon>Sphaeropleales</taxon>
        <taxon>Selenastraceae</taxon>
        <taxon>Monoraphidium</taxon>
    </lineage>
</organism>
<dbReference type="Gene3D" id="1.10.510.10">
    <property type="entry name" value="Transferase(Phosphotransferase) domain 1"/>
    <property type="match status" value="1"/>
</dbReference>
<dbReference type="EMBL" id="KK101006">
    <property type="protein sequence ID" value="KIZ02629.1"/>
    <property type="molecule type" value="Genomic_DNA"/>
</dbReference>
<dbReference type="Pfam" id="PF07714">
    <property type="entry name" value="PK_Tyr_Ser-Thr"/>
    <property type="match status" value="1"/>
</dbReference>
<dbReference type="InterPro" id="IPR050167">
    <property type="entry name" value="Ser_Thr_protein_kinase"/>
</dbReference>
<dbReference type="KEGG" id="mng:MNEG_5333"/>
<feature type="compositionally biased region" description="Polar residues" evidence="1">
    <location>
        <begin position="242"/>
        <end position="252"/>
    </location>
</feature>